<evidence type="ECO:0000256" key="13">
    <source>
        <dbReference type="SAM" id="Phobius"/>
    </source>
</evidence>
<dbReference type="KEGG" id="apln:108741945"/>
<dbReference type="GeneID" id="108741945"/>
<dbReference type="InterPro" id="IPR017452">
    <property type="entry name" value="GPCR_Rhodpsn_7TM"/>
</dbReference>
<keyword evidence="6 12" id="KW-0297">G-protein coupled receptor</keyword>
<accession>A0A7F5RJL9</accession>
<dbReference type="CDD" id="cd15066">
    <property type="entry name" value="7tmA_DmOct-betaAR-like"/>
    <property type="match status" value="1"/>
</dbReference>
<dbReference type="GO" id="GO:0071880">
    <property type="term" value="P:adenylate cyclase-activating adrenergic receptor signaling pathway"/>
    <property type="evidence" value="ECO:0007669"/>
    <property type="project" value="TreeGrafter"/>
</dbReference>
<reference evidence="16" key="1">
    <citation type="submission" date="2025-08" db="UniProtKB">
        <authorList>
            <consortium name="RefSeq"/>
        </authorList>
    </citation>
    <scope>IDENTIFICATION</scope>
    <source>
        <tissue evidence="16">Entire body</tissue>
    </source>
</reference>
<dbReference type="GO" id="GO:0004989">
    <property type="term" value="F:octopamine receptor activity"/>
    <property type="evidence" value="ECO:0007669"/>
    <property type="project" value="TreeGrafter"/>
</dbReference>
<dbReference type="InterPro" id="IPR000276">
    <property type="entry name" value="GPCR_Rhodpsn"/>
</dbReference>
<keyword evidence="10 12" id="KW-0807">Transducer</keyword>
<comment type="subcellular location">
    <subcellularLocation>
        <location evidence="1">Cell membrane</location>
        <topology evidence="1">Multi-pass membrane protein</topology>
    </subcellularLocation>
</comment>
<keyword evidence="4 12" id="KW-0812">Transmembrane</keyword>
<dbReference type="SMART" id="SM01381">
    <property type="entry name" value="7TM_GPCR_Srsx"/>
    <property type="match status" value="1"/>
</dbReference>
<evidence type="ECO:0000256" key="6">
    <source>
        <dbReference type="ARBA" id="ARBA00023040"/>
    </source>
</evidence>
<feature type="transmembrane region" description="Helical" evidence="13">
    <location>
        <begin position="92"/>
        <end position="115"/>
    </location>
</feature>
<keyword evidence="5 13" id="KW-1133">Transmembrane helix</keyword>
<dbReference type="PANTHER" id="PTHR24248:SF134">
    <property type="entry name" value="OCTOPAMINE RECEPTOR BETA-1R"/>
    <property type="match status" value="1"/>
</dbReference>
<organism evidence="15 16">
    <name type="scientific">Agrilus planipennis</name>
    <name type="common">Emerald ash borer</name>
    <name type="synonym">Agrilus marcopoli</name>
    <dbReference type="NCBI Taxonomy" id="224129"/>
    <lineage>
        <taxon>Eukaryota</taxon>
        <taxon>Metazoa</taxon>
        <taxon>Ecdysozoa</taxon>
        <taxon>Arthropoda</taxon>
        <taxon>Hexapoda</taxon>
        <taxon>Insecta</taxon>
        <taxon>Pterygota</taxon>
        <taxon>Neoptera</taxon>
        <taxon>Endopterygota</taxon>
        <taxon>Coleoptera</taxon>
        <taxon>Polyphaga</taxon>
        <taxon>Elateriformia</taxon>
        <taxon>Buprestoidea</taxon>
        <taxon>Buprestidae</taxon>
        <taxon>Agrilinae</taxon>
        <taxon>Agrilus</taxon>
    </lineage>
</organism>
<evidence type="ECO:0000256" key="5">
    <source>
        <dbReference type="ARBA" id="ARBA00022989"/>
    </source>
</evidence>
<dbReference type="FunFam" id="1.20.1070.10:FF:000271">
    <property type="entry name" value="Octopamine receptor beta-2R"/>
    <property type="match status" value="1"/>
</dbReference>
<gene>
    <name evidence="16" type="primary">LOC108741945</name>
</gene>
<evidence type="ECO:0000256" key="2">
    <source>
        <dbReference type="ARBA" id="ARBA00010663"/>
    </source>
</evidence>
<dbReference type="PROSITE" id="PS00237">
    <property type="entry name" value="G_PROTEIN_RECEP_F1_1"/>
    <property type="match status" value="1"/>
</dbReference>
<dbReference type="PANTHER" id="PTHR24248">
    <property type="entry name" value="ADRENERGIC RECEPTOR-RELATED G-PROTEIN COUPLED RECEPTOR"/>
    <property type="match status" value="1"/>
</dbReference>
<dbReference type="Pfam" id="PF00001">
    <property type="entry name" value="7tm_1"/>
    <property type="match status" value="1"/>
</dbReference>
<evidence type="ECO:0000259" key="14">
    <source>
        <dbReference type="PROSITE" id="PS50262"/>
    </source>
</evidence>
<evidence type="ECO:0000256" key="1">
    <source>
        <dbReference type="ARBA" id="ARBA00004651"/>
    </source>
</evidence>
<feature type="transmembrane region" description="Helical" evidence="13">
    <location>
        <begin position="309"/>
        <end position="330"/>
    </location>
</feature>
<dbReference type="SMR" id="A0A7F5RJL9"/>
<evidence type="ECO:0000256" key="11">
    <source>
        <dbReference type="ARBA" id="ARBA00074411"/>
    </source>
</evidence>
<name>A0A7F5RJL9_AGRPL</name>
<evidence type="ECO:0000313" key="15">
    <source>
        <dbReference type="Proteomes" id="UP000192223"/>
    </source>
</evidence>
<feature type="domain" description="G-protein coupled receptors family 1 profile" evidence="14">
    <location>
        <begin position="72"/>
        <end position="363"/>
    </location>
</feature>
<evidence type="ECO:0000256" key="3">
    <source>
        <dbReference type="ARBA" id="ARBA00022475"/>
    </source>
</evidence>
<evidence type="ECO:0000256" key="8">
    <source>
        <dbReference type="ARBA" id="ARBA00023170"/>
    </source>
</evidence>
<dbReference type="SUPFAM" id="SSF81321">
    <property type="entry name" value="Family A G protein-coupled receptor-like"/>
    <property type="match status" value="1"/>
</dbReference>
<keyword evidence="7 13" id="KW-0472">Membrane</keyword>
<dbReference type="PROSITE" id="PS50262">
    <property type="entry name" value="G_PROTEIN_RECEP_F1_2"/>
    <property type="match status" value="1"/>
</dbReference>
<dbReference type="GO" id="GO:0005886">
    <property type="term" value="C:plasma membrane"/>
    <property type="evidence" value="ECO:0007669"/>
    <property type="project" value="UniProtKB-SubCell"/>
</dbReference>
<sequence>MNQTTDIFESNVTDMDLATASSEFLTSSNRSLETYSSSMIAKYWVPATALECLGFVLKLSLMLFIILAALLGNLLVIVSVMRHRKLRVITNYFVVSLALADMLVAIWAMCFNFSVEVTGGVWIFGYFMCDVWNSLDVYFSTASILHLCCISVDRYYAIVQPLDYPLIMTNRKLAFMLAVVWCSPALVSFLPIFMEWYSTEEHLLFRKRNHYICSFTVNKVYAIASSSVSFWIPGMVMIFMYYRIYVEADRQERMLYRSKVAAALLNKHLQINGITAGLTLLRQSMDAATEKADAGCSSKMKRERKAARTLGIIVSAFLTCWLPFFLWYVITSLCAEACYNPPEVVTLVFWVGYFNSALNPLIYAYFNREFRVAFKKTLQSCCDFATRLITRRRKNPHDPYVYSNASSELQVNSHFRTDHHRKNDNNKRMSCLSEGESLNFHTEAVI</sequence>
<evidence type="ECO:0000256" key="12">
    <source>
        <dbReference type="RuleBase" id="RU000688"/>
    </source>
</evidence>
<evidence type="ECO:0000256" key="10">
    <source>
        <dbReference type="ARBA" id="ARBA00023224"/>
    </source>
</evidence>
<keyword evidence="15" id="KW-1185">Reference proteome</keyword>
<keyword evidence="3" id="KW-1003">Cell membrane</keyword>
<feature type="transmembrane region" description="Helical" evidence="13">
    <location>
        <begin position="135"/>
        <end position="152"/>
    </location>
</feature>
<dbReference type="GO" id="GO:0043410">
    <property type="term" value="P:positive regulation of MAPK cascade"/>
    <property type="evidence" value="ECO:0007669"/>
    <property type="project" value="TreeGrafter"/>
</dbReference>
<feature type="transmembrane region" description="Helical" evidence="13">
    <location>
        <begin position="220"/>
        <end position="244"/>
    </location>
</feature>
<evidence type="ECO:0000256" key="4">
    <source>
        <dbReference type="ARBA" id="ARBA00022692"/>
    </source>
</evidence>
<dbReference type="PRINTS" id="PR00237">
    <property type="entry name" value="GPCRRHODOPSN"/>
</dbReference>
<dbReference type="InParanoid" id="A0A7F5RJL9"/>
<protein>
    <recommendedName>
        <fullName evidence="11">Octopamine receptor beta-2R</fullName>
    </recommendedName>
</protein>
<evidence type="ECO:0000313" key="16">
    <source>
        <dbReference type="RefSeq" id="XP_025836197.1"/>
    </source>
</evidence>
<keyword evidence="8 12" id="KW-0675">Receptor</keyword>
<dbReference type="RefSeq" id="XP_025836197.1">
    <property type="nucleotide sequence ID" value="XM_025980412.1"/>
</dbReference>
<dbReference type="Gene3D" id="1.20.1070.10">
    <property type="entry name" value="Rhodopsin 7-helix transmembrane proteins"/>
    <property type="match status" value="1"/>
</dbReference>
<evidence type="ECO:0000256" key="7">
    <source>
        <dbReference type="ARBA" id="ARBA00023136"/>
    </source>
</evidence>
<feature type="transmembrane region" description="Helical" evidence="13">
    <location>
        <begin position="59"/>
        <end position="80"/>
    </location>
</feature>
<dbReference type="OrthoDB" id="5957871at2759"/>
<proteinExistence type="inferred from homology"/>
<evidence type="ECO:0000256" key="9">
    <source>
        <dbReference type="ARBA" id="ARBA00023180"/>
    </source>
</evidence>
<dbReference type="Proteomes" id="UP000192223">
    <property type="component" value="Unplaced"/>
</dbReference>
<feature type="transmembrane region" description="Helical" evidence="13">
    <location>
        <begin position="345"/>
        <end position="366"/>
    </location>
</feature>
<keyword evidence="9" id="KW-0325">Glycoprotein</keyword>
<comment type="similarity">
    <text evidence="2 12">Belongs to the G-protein coupled receptor 1 family.</text>
</comment>
<feature type="transmembrane region" description="Helical" evidence="13">
    <location>
        <begin position="173"/>
        <end position="194"/>
    </location>
</feature>
<dbReference type="AlphaFoldDB" id="A0A7F5RJL9"/>
<dbReference type="FunCoup" id="A0A7F5RJL9">
    <property type="interactions" value="132"/>
</dbReference>